<name>A0A2U2BCM5_9BACT</name>
<comment type="similarity">
    <text evidence="1">Belongs to the universal stress protein A family.</text>
</comment>
<dbReference type="RefSeq" id="WP_109263190.1">
    <property type="nucleotide sequence ID" value="NZ_QEWP01000002.1"/>
</dbReference>
<dbReference type="OrthoDB" id="1522996at2"/>
<feature type="domain" description="UspA" evidence="2">
    <location>
        <begin position="149"/>
        <end position="291"/>
    </location>
</feature>
<keyword evidence="4" id="KW-1185">Reference proteome</keyword>
<dbReference type="EMBL" id="QEWP01000002">
    <property type="protein sequence ID" value="PWE00819.1"/>
    <property type="molecule type" value="Genomic_DNA"/>
</dbReference>
<feature type="domain" description="UspA" evidence="2">
    <location>
        <begin position="5"/>
        <end position="138"/>
    </location>
</feature>
<dbReference type="CDD" id="cd00293">
    <property type="entry name" value="USP-like"/>
    <property type="match status" value="2"/>
</dbReference>
<dbReference type="InterPro" id="IPR014729">
    <property type="entry name" value="Rossmann-like_a/b/a_fold"/>
</dbReference>
<proteinExistence type="inferred from homology"/>
<comment type="caution">
    <text evidence="3">The sequence shown here is derived from an EMBL/GenBank/DDBJ whole genome shotgun (WGS) entry which is preliminary data.</text>
</comment>
<organism evidence="3 4">
    <name type="scientific">Marinilabilia rubra</name>
    <dbReference type="NCBI Taxonomy" id="2162893"/>
    <lineage>
        <taxon>Bacteria</taxon>
        <taxon>Pseudomonadati</taxon>
        <taxon>Bacteroidota</taxon>
        <taxon>Bacteroidia</taxon>
        <taxon>Marinilabiliales</taxon>
        <taxon>Marinilabiliaceae</taxon>
        <taxon>Marinilabilia</taxon>
    </lineage>
</organism>
<sequence>MKSRFNNILVCLDLSEMDDFLIRYANFIVDTFSPSEVTFMHVMHPMDIPDEVRASFPGFNEPVDQIIREELEEKVNNSFSAKVNFSIVVKQGLTTETIVHYSKNQKIDLTLMGKKIGYTGEGGITRKVTSLTPSSVLLITETAPYSIGHIWVRMDFSKISVEALKMARVIQSHTGAKVTCHNVFKLPLSYFPQQTEKQEKKLIEQMTRHGKKEYQKVLKKLNVSEEQFPCKYSLAKENNEAQVLYHAAIENQADLILVGSKMKSGLTHVILDNTSEKLAGGGKTLPVLIVKDKKLSTGILENIFD</sequence>
<reference evidence="3 4" key="1">
    <citation type="submission" date="2018-05" db="EMBL/GenBank/DDBJ databases">
        <title>Marinilabilia rubrum sp. nov., isolated from saltern sediment.</title>
        <authorList>
            <person name="Zhang R."/>
        </authorList>
    </citation>
    <scope>NUCLEOTIDE SEQUENCE [LARGE SCALE GENOMIC DNA]</scope>
    <source>
        <strain evidence="3 4">WTE16</strain>
    </source>
</reference>
<dbReference type="SUPFAM" id="SSF52402">
    <property type="entry name" value="Adenine nucleotide alpha hydrolases-like"/>
    <property type="match status" value="2"/>
</dbReference>
<gene>
    <name evidence="3" type="ORF">DDZ16_04295</name>
</gene>
<dbReference type="Gene3D" id="3.40.50.620">
    <property type="entry name" value="HUPs"/>
    <property type="match status" value="2"/>
</dbReference>
<dbReference type="PANTHER" id="PTHR46268:SF6">
    <property type="entry name" value="UNIVERSAL STRESS PROTEIN UP12"/>
    <property type="match status" value="1"/>
</dbReference>
<evidence type="ECO:0000256" key="1">
    <source>
        <dbReference type="ARBA" id="ARBA00008791"/>
    </source>
</evidence>
<dbReference type="Proteomes" id="UP000244956">
    <property type="component" value="Unassembled WGS sequence"/>
</dbReference>
<protein>
    <recommendedName>
        <fullName evidence="2">UspA domain-containing protein</fullName>
    </recommendedName>
</protein>
<dbReference type="AlphaFoldDB" id="A0A2U2BCM5"/>
<dbReference type="InterPro" id="IPR006016">
    <property type="entry name" value="UspA"/>
</dbReference>
<evidence type="ECO:0000259" key="2">
    <source>
        <dbReference type="Pfam" id="PF00582"/>
    </source>
</evidence>
<dbReference type="PANTHER" id="PTHR46268">
    <property type="entry name" value="STRESS RESPONSE PROTEIN NHAX"/>
    <property type="match status" value="1"/>
</dbReference>
<dbReference type="Pfam" id="PF00582">
    <property type="entry name" value="Usp"/>
    <property type="match status" value="2"/>
</dbReference>
<evidence type="ECO:0000313" key="3">
    <source>
        <dbReference type="EMBL" id="PWE00819.1"/>
    </source>
</evidence>
<evidence type="ECO:0000313" key="4">
    <source>
        <dbReference type="Proteomes" id="UP000244956"/>
    </source>
</evidence>
<accession>A0A2U2BCM5</accession>